<name>A0ACA9T092_9GLOM</name>
<proteinExistence type="predicted"/>
<dbReference type="Proteomes" id="UP000789920">
    <property type="component" value="Unassembled WGS sequence"/>
</dbReference>
<evidence type="ECO:0000313" key="1">
    <source>
        <dbReference type="EMBL" id="CAG8852297.1"/>
    </source>
</evidence>
<dbReference type="EMBL" id="CAJVQC010181126">
    <property type="protein sequence ID" value="CAG8852297.1"/>
    <property type="molecule type" value="Genomic_DNA"/>
</dbReference>
<gene>
    <name evidence="1" type="ORF">RPERSI_LOCUS37007</name>
</gene>
<accession>A0ACA9T092</accession>
<keyword evidence="2" id="KW-1185">Reference proteome</keyword>
<reference evidence="1" key="1">
    <citation type="submission" date="2021-06" db="EMBL/GenBank/DDBJ databases">
        <authorList>
            <person name="Kallberg Y."/>
            <person name="Tangrot J."/>
            <person name="Rosling A."/>
        </authorList>
    </citation>
    <scope>NUCLEOTIDE SEQUENCE</scope>
    <source>
        <strain evidence="1">MA461A</strain>
    </source>
</reference>
<sequence>SIYSIYLTCLIHPIHLSGTSTDLVKIDWSHLEDDLPFTPA</sequence>
<comment type="caution">
    <text evidence="1">The sequence shown here is derived from an EMBL/GenBank/DDBJ whole genome shotgun (WGS) entry which is preliminary data.</text>
</comment>
<protein>
    <submittedName>
        <fullName evidence="1">8873_t:CDS:1</fullName>
    </submittedName>
</protein>
<feature type="non-terminal residue" evidence="1">
    <location>
        <position position="1"/>
    </location>
</feature>
<evidence type="ECO:0000313" key="2">
    <source>
        <dbReference type="Proteomes" id="UP000789920"/>
    </source>
</evidence>
<organism evidence="1 2">
    <name type="scientific">Racocetra persica</name>
    <dbReference type="NCBI Taxonomy" id="160502"/>
    <lineage>
        <taxon>Eukaryota</taxon>
        <taxon>Fungi</taxon>
        <taxon>Fungi incertae sedis</taxon>
        <taxon>Mucoromycota</taxon>
        <taxon>Glomeromycotina</taxon>
        <taxon>Glomeromycetes</taxon>
        <taxon>Diversisporales</taxon>
        <taxon>Gigasporaceae</taxon>
        <taxon>Racocetra</taxon>
    </lineage>
</organism>
<feature type="non-terminal residue" evidence="1">
    <location>
        <position position="40"/>
    </location>
</feature>